<dbReference type="GeneID" id="94367764"/>
<dbReference type="PANTHER" id="PTHR43698:SF1">
    <property type="entry name" value="BLL4564 PROTEIN"/>
    <property type="match status" value="1"/>
</dbReference>
<accession>A0ABQ3BGG3</accession>
<feature type="domain" description="Cupin type-2" evidence="2">
    <location>
        <begin position="94"/>
        <end position="154"/>
    </location>
</feature>
<evidence type="ECO:0000259" key="2">
    <source>
        <dbReference type="Pfam" id="PF07883"/>
    </source>
</evidence>
<dbReference type="RefSeq" id="WP_027884801.1">
    <property type="nucleotide sequence ID" value="NZ_BMWY01000001.1"/>
</dbReference>
<evidence type="ECO:0000313" key="4">
    <source>
        <dbReference type="Proteomes" id="UP000615593"/>
    </source>
</evidence>
<dbReference type="InterPro" id="IPR047263">
    <property type="entry name" value="HNL-like_cupin"/>
</dbReference>
<dbReference type="Gene3D" id="2.60.120.10">
    <property type="entry name" value="Jelly Rolls"/>
    <property type="match status" value="1"/>
</dbReference>
<gene>
    <name evidence="3" type="ORF">GCM10008088_01230</name>
</gene>
<dbReference type="EMBL" id="BMWY01000001">
    <property type="protein sequence ID" value="GGZ44009.1"/>
    <property type="molecule type" value="Genomic_DNA"/>
</dbReference>
<dbReference type="InterPro" id="IPR013096">
    <property type="entry name" value="Cupin_2"/>
</dbReference>
<name>A0ABQ3BGG3_9FLAO</name>
<evidence type="ECO:0000256" key="1">
    <source>
        <dbReference type="SAM" id="MobiDB-lite"/>
    </source>
</evidence>
<dbReference type="PROSITE" id="PS51257">
    <property type="entry name" value="PROKAR_LIPOPROTEIN"/>
    <property type="match status" value="1"/>
</dbReference>
<dbReference type="Proteomes" id="UP000615593">
    <property type="component" value="Unassembled WGS sequence"/>
</dbReference>
<sequence length="183" mass="20204">MKKINLRNSLLASSLFSVLLLGSCKENTSTETSETTSEETAQTETSISEESEESELDFIFPKENKGPDKTFTGNAYNIGLVAPDSTYTTAVGNVYFEPGGRSNWHTHPGGQILIITDGKGYHQIEGQPKEIMEKGDVIKCPPNTRHWHGASQDTGVQQMYIVPNTEKGVVNWMEAVSDEVYNQ</sequence>
<keyword evidence="4" id="KW-1185">Reference proteome</keyword>
<reference evidence="4" key="1">
    <citation type="journal article" date="2019" name="Int. J. Syst. Evol. Microbiol.">
        <title>The Global Catalogue of Microorganisms (GCM) 10K type strain sequencing project: providing services to taxonomists for standard genome sequencing and annotation.</title>
        <authorList>
            <consortium name="The Broad Institute Genomics Platform"/>
            <consortium name="The Broad Institute Genome Sequencing Center for Infectious Disease"/>
            <person name="Wu L."/>
            <person name="Ma J."/>
        </authorList>
    </citation>
    <scope>NUCLEOTIDE SEQUENCE [LARGE SCALE GENOMIC DNA]</scope>
    <source>
        <strain evidence="4">KCTC 12708</strain>
    </source>
</reference>
<evidence type="ECO:0000313" key="3">
    <source>
        <dbReference type="EMBL" id="GGZ44009.1"/>
    </source>
</evidence>
<dbReference type="SUPFAM" id="SSF51182">
    <property type="entry name" value="RmlC-like cupins"/>
    <property type="match status" value="1"/>
</dbReference>
<feature type="region of interest" description="Disordered" evidence="1">
    <location>
        <begin position="27"/>
        <end position="55"/>
    </location>
</feature>
<dbReference type="CDD" id="cd02233">
    <property type="entry name" value="cupin_HNL-like"/>
    <property type="match status" value="1"/>
</dbReference>
<dbReference type="Pfam" id="PF07883">
    <property type="entry name" value="Cupin_2"/>
    <property type="match status" value="1"/>
</dbReference>
<dbReference type="PANTHER" id="PTHR43698">
    <property type="entry name" value="RIBD C-TERMINAL DOMAIN CONTAINING PROTEIN"/>
    <property type="match status" value="1"/>
</dbReference>
<proteinExistence type="predicted"/>
<feature type="compositionally biased region" description="Low complexity" evidence="1">
    <location>
        <begin position="27"/>
        <end position="46"/>
    </location>
</feature>
<dbReference type="InterPro" id="IPR011051">
    <property type="entry name" value="RmlC_Cupin_sf"/>
</dbReference>
<comment type="caution">
    <text evidence="3">The sequence shown here is derived from an EMBL/GenBank/DDBJ whole genome shotgun (WGS) entry which is preliminary data.</text>
</comment>
<protein>
    <recommendedName>
        <fullName evidence="2">Cupin type-2 domain-containing protein</fullName>
    </recommendedName>
</protein>
<organism evidence="3 4">
    <name type="scientific">Mesonia mobilis</name>
    <dbReference type="NCBI Taxonomy" id="369791"/>
    <lineage>
        <taxon>Bacteria</taxon>
        <taxon>Pseudomonadati</taxon>
        <taxon>Bacteroidota</taxon>
        <taxon>Flavobacteriia</taxon>
        <taxon>Flavobacteriales</taxon>
        <taxon>Flavobacteriaceae</taxon>
        <taxon>Mesonia</taxon>
    </lineage>
</organism>
<dbReference type="InterPro" id="IPR014710">
    <property type="entry name" value="RmlC-like_jellyroll"/>
</dbReference>